<keyword evidence="1" id="KW-0805">Transcription regulation</keyword>
<feature type="domain" description="Transcriptional regulator LacI/GalR-like sensor" evidence="4">
    <location>
        <begin position="194"/>
        <end position="337"/>
    </location>
</feature>
<dbReference type="GO" id="GO:0003700">
    <property type="term" value="F:DNA-binding transcription factor activity"/>
    <property type="evidence" value="ECO:0007669"/>
    <property type="project" value="TreeGrafter"/>
</dbReference>
<keyword evidence="3" id="KW-0804">Transcription</keyword>
<keyword evidence="2 5" id="KW-0238">DNA-binding</keyword>
<dbReference type="OrthoDB" id="9793615at2"/>
<organism evidence="5 6">
    <name type="scientific">Victivallis vadensis</name>
    <dbReference type="NCBI Taxonomy" id="172901"/>
    <lineage>
        <taxon>Bacteria</taxon>
        <taxon>Pseudomonadati</taxon>
        <taxon>Lentisphaerota</taxon>
        <taxon>Lentisphaeria</taxon>
        <taxon>Victivallales</taxon>
        <taxon>Victivallaceae</taxon>
        <taxon>Victivallis</taxon>
    </lineage>
</organism>
<keyword evidence="6" id="KW-1185">Reference proteome</keyword>
<dbReference type="GeneID" id="78294990"/>
<reference evidence="5 6" key="1">
    <citation type="submission" date="2018-04" db="EMBL/GenBank/DDBJ databases">
        <title>Genomic Encyclopedia of Type Strains, Phase IV (KMG-IV): sequencing the most valuable type-strain genomes for metagenomic binning, comparative biology and taxonomic classification.</title>
        <authorList>
            <person name="Goeker M."/>
        </authorList>
    </citation>
    <scope>NUCLEOTIDE SEQUENCE [LARGE SCALE GENOMIC DNA]</scope>
    <source>
        <strain evidence="5 6">DSM 14823</strain>
    </source>
</reference>
<dbReference type="PANTHER" id="PTHR30146">
    <property type="entry name" value="LACI-RELATED TRANSCRIPTIONAL REPRESSOR"/>
    <property type="match status" value="1"/>
</dbReference>
<name>A0A2U1B256_9BACT</name>
<dbReference type="InterPro" id="IPR028082">
    <property type="entry name" value="Peripla_BP_I"/>
</dbReference>
<dbReference type="EMBL" id="QEKH01000010">
    <property type="protein sequence ID" value="PVY42766.1"/>
    <property type="molecule type" value="Genomic_DNA"/>
</dbReference>
<dbReference type="GO" id="GO:0000976">
    <property type="term" value="F:transcription cis-regulatory region binding"/>
    <property type="evidence" value="ECO:0007669"/>
    <property type="project" value="TreeGrafter"/>
</dbReference>
<dbReference type="SUPFAM" id="SSF53822">
    <property type="entry name" value="Periplasmic binding protein-like I"/>
    <property type="match status" value="1"/>
</dbReference>
<gene>
    <name evidence="5" type="ORF">C8D82_11075</name>
</gene>
<sequence>MNANGIRTQKQLQADRFLRNKVMPLHEGEALPSIRKLMEQSGLKRVVLENSLQDFCRNRLLRAEPRRGYFRTGHRELELYRDTVDIIAGSEINYMESRNSFQNDLTQQLFKIGTEYHINMRIHRVKNHEPVTAYDTLIKKQQFRAAFLLAPASIEIEKLIRDAGVRCVVVCPRYPAVDGPAVTDGDDMMELQLNHLFRNGHRRIAYLHGVEREIPQFTPLLRRECFYRMMCERGYRVPPEFVISVWTSEEELRHNLERMFNRGEPPTALISDCMHLAQVYSFFKSRRLVLGRDVSLIAEGEEFDLRPRPTAVLNSHSAMAKLAWEMMENLLAGRNEVRIASAPLSLLDGDTVANLSRWNS</sequence>
<evidence type="ECO:0000313" key="5">
    <source>
        <dbReference type="EMBL" id="PVY42766.1"/>
    </source>
</evidence>
<evidence type="ECO:0000256" key="2">
    <source>
        <dbReference type="ARBA" id="ARBA00023125"/>
    </source>
</evidence>
<dbReference type="InterPro" id="IPR046335">
    <property type="entry name" value="LacI/GalR-like_sensor"/>
</dbReference>
<protein>
    <submittedName>
        <fullName evidence="5">DNA-binding LacI/PurR family transcriptional regulator</fullName>
    </submittedName>
</protein>
<evidence type="ECO:0000256" key="3">
    <source>
        <dbReference type="ARBA" id="ARBA00023163"/>
    </source>
</evidence>
<dbReference type="AlphaFoldDB" id="A0A2U1B256"/>
<dbReference type="Proteomes" id="UP000245959">
    <property type="component" value="Unassembled WGS sequence"/>
</dbReference>
<dbReference type="Pfam" id="PF13377">
    <property type="entry name" value="Peripla_BP_3"/>
    <property type="match status" value="1"/>
</dbReference>
<comment type="caution">
    <text evidence="5">The sequence shown here is derived from an EMBL/GenBank/DDBJ whole genome shotgun (WGS) entry which is preliminary data.</text>
</comment>
<evidence type="ECO:0000313" key="6">
    <source>
        <dbReference type="Proteomes" id="UP000245959"/>
    </source>
</evidence>
<evidence type="ECO:0000256" key="1">
    <source>
        <dbReference type="ARBA" id="ARBA00023015"/>
    </source>
</evidence>
<accession>A0A2U1B256</accession>
<dbReference type="RefSeq" id="WP_116883678.1">
    <property type="nucleotide sequence ID" value="NZ_CABMMC010000018.1"/>
</dbReference>
<dbReference type="PANTHER" id="PTHR30146:SF109">
    <property type="entry name" value="HTH-TYPE TRANSCRIPTIONAL REGULATOR GALS"/>
    <property type="match status" value="1"/>
</dbReference>
<dbReference type="Gene3D" id="3.40.50.2300">
    <property type="match status" value="2"/>
</dbReference>
<evidence type="ECO:0000259" key="4">
    <source>
        <dbReference type="Pfam" id="PF13377"/>
    </source>
</evidence>
<proteinExistence type="predicted"/>